<feature type="transmembrane region" description="Helical" evidence="2">
    <location>
        <begin position="579"/>
        <end position="597"/>
    </location>
</feature>
<dbReference type="InterPro" id="IPR050834">
    <property type="entry name" value="Glycosyltransf_2"/>
</dbReference>
<dbReference type="SUPFAM" id="SSF53448">
    <property type="entry name" value="Nucleotide-diphospho-sugar transferases"/>
    <property type="match status" value="1"/>
</dbReference>
<keyword evidence="4" id="KW-1185">Reference proteome</keyword>
<evidence type="ECO:0000256" key="1">
    <source>
        <dbReference type="SAM" id="MobiDB-lite"/>
    </source>
</evidence>
<protein>
    <submittedName>
        <fullName evidence="3">GT2 family glycosyltransferase</fullName>
    </submittedName>
</protein>
<feature type="transmembrane region" description="Helical" evidence="2">
    <location>
        <begin position="654"/>
        <end position="681"/>
    </location>
</feature>
<feature type="transmembrane region" description="Helical" evidence="2">
    <location>
        <begin position="687"/>
        <end position="705"/>
    </location>
</feature>
<dbReference type="GO" id="GO:0016740">
    <property type="term" value="F:transferase activity"/>
    <property type="evidence" value="ECO:0007669"/>
    <property type="project" value="UniProtKB-KW"/>
</dbReference>
<dbReference type="InterPro" id="IPR029044">
    <property type="entry name" value="Nucleotide-diphossugar_trans"/>
</dbReference>
<dbReference type="Pfam" id="PF13641">
    <property type="entry name" value="Glyco_tranf_2_3"/>
    <property type="match status" value="1"/>
</dbReference>
<dbReference type="PANTHER" id="PTHR43685">
    <property type="entry name" value="GLYCOSYLTRANSFERASE"/>
    <property type="match status" value="1"/>
</dbReference>
<evidence type="ECO:0000313" key="4">
    <source>
        <dbReference type="Proteomes" id="UP000280668"/>
    </source>
</evidence>
<dbReference type="EMBL" id="RKHK01000001">
    <property type="protein sequence ID" value="ROR72106.1"/>
    <property type="molecule type" value="Genomic_DNA"/>
</dbReference>
<evidence type="ECO:0000256" key="2">
    <source>
        <dbReference type="SAM" id="Phobius"/>
    </source>
</evidence>
<keyword evidence="2" id="KW-1133">Transmembrane helix</keyword>
<evidence type="ECO:0000313" key="3">
    <source>
        <dbReference type="EMBL" id="ROR72106.1"/>
    </source>
</evidence>
<keyword evidence="2" id="KW-0472">Membrane</keyword>
<comment type="caution">
    <text evidence="3">The sequence shown here is derived from an EMBL/GenBank/DDBJ whole genome shotgun (WGS) entry which is preliminary data.</text>
</comment>
<reference evidence="3 4" key="1">
    <citation type="submission" date="2018-11" db="EMBL/GenBank/DDBJ databases">
        <title>Sequencing the genomes of 1000 actinobacteria strains.</title>
        <authorList>
            <person name="Klenk H.-P."/>
        </authorList>
    </citation>
    <scope>NUCLEOTIDE SEQUENCE [LARGE SCALE GENOMIC DNA]</scope>
    <source>
        <strain evidence="3 4">DSM 11294</strain>
    </source>
</reference>
<dbReference type="AlphaFoldDB" id="A0A3N2BA24"/>
<feature type="region of interest" description="Disordered" evidence="1">
    <location>
        <begin position="1178"/>
        <end position="1217"/>
    </location>
</feature>
<feature type="transmembrane region" description="Helical" evidence="2">
    <location>
        <begin position="454"/>
        <end position="475"/>
    </location>
</feature>
<accession>A0A3N2BA24</accession>
<organism evidence="3 4">
    <name type="scientific">Bogoriella caseilytica</name>
    <dbReference type="NCBI Taxonomy" id="56055"/>
    <lineage>
        <taxon>Bacteria</taxon>
        <taxon>Bacillati</taxon>
        <taxon>Actinomycetota</taxon>
        <taxon>Actinomycetes</taxon>
        <taxon>Micrococcales</taxon>
        <taxon>Bogoriellaceae</taxon>
        <taxon>Bogoriella</taxon>
    </lineage>
</organism>
<keyword evidence="3" id="KW-0808">Transferase</keyword>
<feature type="transmembrane region" description="Helical" evidence="2">
    <location>
        <begin position="787"/>
        <end position="806"/>
    </location>
</feature>
<keyword evidence="2" id="KW-0812">Transmembrane</keyword>
<dbReference type="PANTHER" id="PTHR43685:SF3">
    <property type="entry name" value="SLR2126 PROTEIN"/>
    <property type="match status" value="1"/>
</dbReference>
<feature type="transmembrane region" description="Helical" evidence="2">
    <location>
        <begin position="334"/>
        <end position="358"/>
    </location>
</feature>
<feature type="transmembrane region" description="Helical" evidence="2">
    <location>
        <begin position="859"/>
        <end position="886"/>
    </location>
</feature>
<dbReference type="RefSeq" id="WP_123302719.1">
    <property type="nucleotide sequence ID" value="NZ_RKHK01000001.1"/>
</dbReference>
<dbReference type="Gene3D" id="3.90.550.10">
    <property type="entry name" value="Spore Coat Polysaccharide Biosynthesis Protein SpsA, Chain A"/>
    <property type="match status" value="1"/>
</dbReference>
<gene>
    <name evidence="3" type="ORF">EDD31_0453</name>
</gene>
<feature type="compositionally biased region" description="Acidic residues" evidence="1">
    <location>
        <begin position="1197"/>
        <end position="1208"/>
    </location>
</feature>
<feature type="transmembrane region" description="Helical" evidence="2">
    <location>
        <begin position="755"/>
        <end position="780"/>
    </location>
</feature>
<feature type="transmembrane region" description="Helical" evidence="2">
    <location>
        <begin position="826"/>
        <end position="847"/>
    </location>
</feature>
<feature type="region of interest" description="Disordered" evidence="1">
    <location>
        <begin position="119"/>
        <end position="139"/>
    </location>
</feature>
<proteinExistence type="predicted"/>
<dbReference type="Proteomes" id="UP000280668">
    <property type="component" value="Unassembled WGS sequence"/>
</dbReference>
<dbReference type="OrthoDB" id="3734530at2"/>
<feature type="transmembrane region" description="Helical" evidence="2">
    <location>
        <begin position="548"/>
        <end position="567"/>
    </location>
</feature>
<name>A0A3N2BA24_9MICO</name>
<feature type="compositionally biased region" description="Basic and acidic residues" evidence="1">
    <location>
        <begin position="119"/>
        <end position="131"/>
    </location>
</feature>
<sequence length="1217" mass="124428">MTAAPSPAAASFRTAAGPARPSTLAVVVTAGVSRYLPRTLRGLTAQDHLPEVVVIVDVAGPDRDVGTGVPVHDAVIEAGLADAALVRVVRAPQAQNFGAAVRDGLAEYHRLVERAAERARRREERGGEHTSDAPLTGEVSPVTTGEIRVVAPASGPAGAGSEPEWLWLLHDDSAPAPSALDHLLRAVESGRSIALAGPKQCGWADPDQLLEVGITATRTARRLPEIEPGEIDQGQYDHREDVLAVGTAGALVRRTVWDELGGTDPALGPFGDGLELSRRVRLAGHRVVVVPAAVVHHAQASLLGQRPATPEEAAAELPEPDLRRSFLPRRRAQIYNAVLAAPALAAPLMVLGYLVLGAARALWRVATKEIGMAGAELAAPLGVLGQALPLIRARSRTTRRFRPAALTPLEARGAQLRRARRDLRRTQATAHQRRVAPSELEIAERAAVARRRRLGAGVTTLLLLGLTLAAFGPLLTAGPLTSQPAGSGAGGLAAGQGALLPADLSGAELWELARSGWLAAGIGAPGPADAFWQILAIPALLGVSGNSVITALIVFALPLAGLGAWFAAGAASRAVSLRALAALSWALAPALLLAAGHGRLGPLLAHLALPWAVLGAVRALGVERRDRTHTGVGTVATLGASRAGRVAAGAGSALALAAACAGAPVLLPAALLAAVLMWPLLPVRRRGWVLAAITVPALVVLAPLLQAAAGDLRGGSWRMLLAGGAPAPVPAAEPWEVLLGWPAAPVAVPVNGSGIIGWLGEHALLLSGAALGAGAVLALLRGTSRARAVRAGWLLALTGLAVALIAQRTEAGLAPAGDGALEVVPAWAGAGTSLLLLGVLIAVLTGGDGLHRELATRSFGWAQVVAGVLGLLLFAGPLLTGAGWLWAVHAGTDGQPGATERTVAIAVAGREGEQVPAIAQQYQESGTRGRVLALRPDGEGVQAEVWRYPGRQGIEESAVRSFTELRAHTEGEAGLHGAGASAAQLSAELQEVIASLAAGGEVDAATVLGHHAIGVVVLPPGVPADADARAALANRLDAEGLEYVTENPTGAFWRVPVAAGAGSVARARILDADGTVAGDLPAGHVGVEAEVPAGSSGRLMVLAEPADAQWRAWYDDEPLRSLARDGQQAFALPAEAGTLRLDYHAPLSSVWSVAQVVVLALTGLLALPLRRRPGRAVIEETEVPEIGGTEPGGTEPGDGEPTDAEAAEQSETAGEGA</sequence>